<feature type="transmembrane region" description="Helical" evidence="1">
    <location>
        <begin position="71"/>
        <end position="91"/>
    </location>
</feature>
<keyword evidence="1" id="KW-0812">Transmembrane</keyword>
<evidence type="ECO:0000313" key="5">
    <source>
        <dbReference type="Proteomes" id="UP000271380"/>
    </source>
</evidence>
<feature type="transmembrane region" description="Helical" evidence="1">
    <location>
        <begin position="12"/>
        <end position="34"/>
    </location>
</feature>
<organism evidence="2 4">
    <name type="scientific">Corynebacterium kutscheri</name>
    <dbReference type="NCBI Taxonomy" id="35755"/>
    <lineage>
        <taxon>Bacteria</taxon>
        <taxon>Bacillati</taxon>
        <taxon>Actinomycetota</taxon>
        <taxon>Actinomycetes</taxon>
        <taxon>Mycobacteriales</taxon>
        <taxon>Corynebacteriaceae</taxon>
        <taxon>Corynebacterium</taxon>
    </lineage>
</organism>
<dbReference type="AlphaFoldDB" id="A0A0F6R0S0"/>
<gene>
    <name evidence="3" type="ORF">NCTC949_00066</name>
    <name evidence="2" type="ORF">UL82_08580</name>
</gene>
<accession>A0A0F6R0S0</accession>
<proteinExistence type="predicted"/>
<dbReference type="EMBL" id="LR134377">
    <property type="protein sequence ID" value="VEH04393.1"/>
    <property type="molecule type" value="Genomic_DNA"/>
</dbReference>
<dbReference type="HOGENOM" id="CLU_2368093_0_0_11"/>
<sequence length="95" mass="10390">MELQELPPREAHGAFVGVFGVWFCSIVAFTFSALKFEDGIIGALVLLSLSTGILSSFLLQYLSKNRRGRKIPLLLLIFNAGATCVLVYVLIGLMI</sequence>
<dbReference type="RefSeq" id="WP_046440355.1">
    <property type="nucleotide sequence ID" value="NZ_CP011312.1"/>
</dbReference>
<dbReference type="EMBL" id="CP011312">
    <property type="protein sequence ID" value="AKE41872.1"/>
    <property type="molecule type" value="Genomic_DNA"/>
</dbReference>
<dbReference type="Proteomes" id="UP000033457">
    <property type="component" value="Chromosome"/>
</dbReference>
<keyword evidence="4" id="KW-1185">Reference proteome</keyword>
<reference evidence="2 4" key="1">
    <citation type="journal article" date="2015" name="Genome Announc.">
        <title>Complete Genome Sequence of Corynebacterium kutscheri DSM 20755, a Corynebacterial Type Strain with Remarkably Low G+C Content of Chromosomal DNA.</title>
        <authorList>
            <person name="Ruckert C."/>
            <person name="Albersmeier A."/>
            <person name="Winkler A."/>
            <person name="Tauch A."/>
        </authorList>
    </citation>
    <scope>NUCLEOTIDE SEQUENCE [LARGE SCALE GENOMIC DNA]</scope>
    <source>
        <strain evidence="2 4">DSM 20755</strain>
    </source>
</reference>
<dbReference type="Proteomes" id="UP000271380">
    <property type="component" value="Chromosome"/>
</dbReference>
<evidence type="ECO:0000313" key="3">
    <source>
        <dbReference type="EMBL" id="VEH04393.1"/>
    </source>
</evidence>
<dbReference type="KEGG" id="cku:UL82_08580"/>
<evidence type="ECO:0000256" key="1">
    <source>
        <dbReference type="SAM" id="Phobius"/>
    </source>
</evidence>
<reference evidence="3 5" key="2">
    <citation type="submission" date="2018-12" db="EMBL/GenBank/DDBJ databases">
        <authorList>
            <consortium name="Pathogen Informatics"/>
        </authorList>
    </citation>
    <scope>NUCLEOTIDE SEQUENCE [LARGE SCALE GENOMIC DNA]</scope>
    <source>
        <strain evidence="3 5">NCTC949</strain>
    </source>
</reference>
<keyword evidence="1" id="KW-1133">Transmembrane helix</keyword>
<evidence type="ECO:0000313" key="4">
    <source>
        <dbReference type="Proteomes" id="UP000033457"/>
    </source>
</evidence>
<name>A0A0F6R0S0_9CORY</name>
<protein>
    <submittedName>
        <fullName evidence="2">Uncharacterized protein</fullName>
    </submittedName>
</protein>
<keyword evidence="1" id="KW-0472">Membrane</keyword>
<evidence type="ECO:0000313" key="2">
    <source>
        <dbReference type="EMBL" id="AKE41872.1"/>
    </source>
</evidence>
<feature type="transmembrane region" description="Helical" evidence="1">
    <location>
        <begin position="40"/>
        <end position="59"/>
    </location>
</feature>